<dbReference type="PATRIC" id="fig|1165867.3.peg.3047"/>
<evidence type="ECO:0000313" key="3">
    <source>
        <dbReference type="Proteomes" id="UP000006447"/>
    </source>
</evidence>
<dbReference type="Proteomes" id="UP000006447">
    <property type="component" value="Unassembled WGS sequence"/>
</dbReference>
<protein>
    <submittedName>
        <fullName evidence="2">Phage integrase family protein</fullName>
    </submittedName>
</protein>
<proteinExistence type="predicted"/>
<keyword evidence="1" id="KW-0238">DNA-binding</keyword>
<dbReference type="SUPFAM" id="SSF47823">
    <property type="entry name" value="lambda integrase-like, N-terminal domain"/>
    <property type="match status" value="1"/>
</dbReference>
<dbReference type="Gene3D" id="1.10.150.130">
    <property type="match status" value="1"/>
</dbReference>
<organism evidence="2 3">
    <name type="scientific">Rhodococcus opacus RKJ300 = JCM 13270</name>
    <dbReference type="NCBI Taxonomy" id="1165867"/>
    <lineage>
        <taxon>Bacteria</taxon>
        <taxon>Bacillati</taxon>
        <taxon>Actinomycetota</taxon>
        <taxon>Actinomycetes</taxon>
        <taxon>Mycobacteriales</taxon>
        <taxon>Nocardiaceae</taxon>
        <taxon>Rhodococcus</taxon>
    </lineage>
</organism>
<evidence type="ECO:0000256" key="1">
    <source>
        <dbReference type="ARBA" id="ARBA00023125"/>
    </source>
</evidence>
<evidence type="ECO:0000313" key="2">
    <source>
        <dbReference type="EMBL" id="EID79146.1"/>
    </source>
</evidence>
<sequence length="178" mass="19076">MLPEAVVSRIAQAVSTSRAEGTRCTYASAWRRFEAWCITHGHTELPAHPVTVAAYLVDAADTYDAAGERAHAPMLLAYWVSAIGHHHRTAGHPTPHTHDLVRSTLSGIRRNYASNGDRPRSPRVPLLVDDVVTIVGSARQAVTGWAAEVHERRDSAMLLMGLPARSGAATSSPGTVGT</sequence>
<dbReference type="InterPro" id="IPR010998">
    <property type="entry name" value="Integrase_recombinase_N"/>
</dbReference>
<reference evidence="2 3" key="1">
    <citation type="journal article" date="2012" name="J. Bacteriol.">
        <title>Draft genome sequence of the nitrophenol-degrading actinomycete Rhodococcus imtechensis RKJ300.</title>
        <authorList>
            <person name="Vikram S."/>
            <person name="Kumar S."/>
            <person name="Subramanian S."/>
            <person name="Raghava G.P."/>
        </authorList>
    </citation>
    <scope>NUCLEOTIDE SEQUENCE [LARGE SCALE GENOMIC DNA]</scope>
    <source>
        <strain evidence="2 3">RKJ300</strain>
    </source>
</reference>
<gene>
    <name evidence="2" type="ORF">W59_14981</name>
</gene>
<name>I0WRY0_RHOOP</name>
<dbReference type="GO" id="GO:0003677">
    <property type="term" value="F:DNA binding"/>
    <property type="evidence" value="ECO:0007669"/>
    <property type="project" value="UniProtKB-KW"/>
</dbReference>
<comment type="caution">
    <text evidence="2">The sequence shown here is derived from an EMBL/GenBank/DDBJ whole genome shotgun (WGS) entry which is preliminary data.</text>
</comment>
<dbReference type="AlphaFoldDB" id="I0WRY0"/>
<accession>I0WRY0</accession>
<dbReference type="EMBL" id="AJJH01000084">
    <property type="protein sequence ID" value="EID79146.1"/>
    <property type="molecule type" value="Genomic_DNA"/>
</dbReference>